<dbReference type="AlphaFoldDB" id="X1NKV1"/>
<comment type="caution">
    <text evidence="2">The sequence shown here is derived from an EMBL/GenBank/DDBJ whole genome shotgun (WGS) entry which is preliminary data.</text>
</comment>
<dbReference type="InterPro" id="IPR007160">
    <property type="entry name" value="DUF362"/>
</dbReference>
<organism evidence="2">
    <name type="scientific">marine sediment metagenome</name>
    <dbReference type="NCBI Taxonomy" id="412755"/>
    <lineage>
        <taxon>unclassified sequences</taxon>
        <taxon>metagenomes</taxon>
        <taxon>ecological metagenomes</taxon>
    </lineage>
</organism>
<accession>X1NKV1</accession>
<dbReference type="Pfam" id="PF04015">
    <property type="entry name" value="DUF362"/>
    <property type="match status" value="1"/>
</dbReference>
<feature type="domain" description="DUF362" evidence="1">
    <location>
        <begin position="3"/>
        <end position="138"/>
    </location>
</feature>
<proteinExistence type="predicted"/>
<feature type="non-terminal residue" evidence="2">
    <location>
        <position position="145"/>
    </location>
</feature>
<name>X1NKV1_9ZZZZ</name>
<protein>
    <recommendedName>
        <fullName evidence="1">DUF362 domain-containing protein</fullName>
    </recommendedName>
</protein>
<gene>
    <name evidence="2" type="ORF">S06H3_34122</name>
</gene>
<dbReference type="EMBL" id="BARV01020446">
    <property type="protein sequence ID" value="GAI27430.1"/>
    <property type="molecule type" value="Genomic_DNA"/>
</dbReference>
<evidence type="ECO:0000259" key="1">
    <source>
        <dbReference type="Pfam" id="PF04015"/>
    </source>
</evidence>
<reference evidence="2" key="1">
    <citation type="journal article" date="2014" name="Front. Microbiol.">
        <title>High frequency of phylogenetically diverse reductive dehalogenase-homologous genes in deep subseafloor sedimentary metagenomes.</title>
        <authorList>
            <person name="Kawai M."/>
            <person name="Futagami T."/>
            <person name="Toyoda A."/>
            <person name="Takaki Y."/>
            <person name="Nishi S."/>
            <person name="Hori S."/>
            <person name="Arai W."/>
            <person name="Tsubouchi T."/>
            <person name="Morono Y."/>
            <person name="Uchiyama I."/>
            <person name="Ito T."/>
            <person name="Fujiyama A."/>
            <person name="Inagaki F."/>
            <person name="Takami H."/>
        </authorList>
    </citation>
    <scope>NUCLEOTIDE SEQUENCE</scope>
    <source>
        <strain evidence="2">Expedition CK06-06</strain>
    </source>
</reference>
<sequence length="145" mass="16140">MPELAHHFDVELIAFEDRADDWVRVKVNGDYLNTVSMPRSAYEADKIVYLPCMKTHNIAGFSGALKLAVGFMHPGERRALHARYLERKIAEISLCWQPNLIIMDGRKAFVSGGPDKGQLVEPGLVLASGDLVAIDIEAMKVLLTY</sequence>
<evidence type="ECO:0000313" key="2">
    <source>
        <dbReference type="EMBL" id="GAI27430.1"/>
    </source>
</evidence>